<protein>
    <submittedName>
        <fullName evidence="1">Uncharacterized protein</fullName>
    </submittedName>
</protein>
<reference evidence="2" key="1">
    <citation type="journal article" date="2022" name="Mol. Ecol. Resour.">
        <title>The genomes of chicory, endive, great burdock and yacon provide insights into Asteraceae palaeo-polyploidization history and plant inulin production.</title>
        <authorList>
            <person name="Fan W."/>
            <person name="Wang S."/>
            <person name="Wang H."/>
            <person name="Wang A."/>
            <person name="Jiang F."/>
            <person name="Liu H."/>
            <person name="Zhao H."/>
            <person name="Xu D."/>
            <person name="Zhang Y."/>
        </authorList>
    </citation>
    <scope>NUCLEOTIDE SEQUENCE [LARGE SCALE GENOMIC DNA]</scope>
    <source>
        <strain evidence="2">cv. Punajuju</strain>
    </source>
</reference>
<name>A0ACB9CTW3_CICIN</name>
<organism evidence="1 2">
    <name type="scientific">Cichorium intybus</name>
    <name type="common">Chicory</name>
    <dbReference type="NCBI Taxonomy" id="13427"/>
    <lineage>
        <taxon>Eukaryota</taxon>
        <taxon>Viridiplantae</taxon>
        <taxon>Streptophyta</taxon>
        <taxon>Embryophyta</taxon>
        <taxon>Tracheophyta</taxon>
        <taxon>Spermatophyta</taxon>
        <taxon>Magnoliopsida</taxon>
        <taxon>eudicotyledons</taxon>
        <taxon>Gunneridae</taxon>
        <taxon>Pentapetalae</taxon>
        <taxon>asterids</taxon>
        <taxon>campanulids</taxon>
        <taxon>Asterales</taxon>
        <taxon>Asteraceae</taxon>
        <taxon>Cichorioideae</taxon>
        <taxon>Cichorieae</taxon>
        <taxon>Cichoriinae</taxon>
        <taxon>Cichorium</taxon>
    </lineage>
</organism>
<keyword evidence="2" id="KW-1185">Reference proteome</keyword>
<reference evidence="1 2" key="2">
    <citation type="journal article" date="2022" name="Mol. Ecol. Resour.">
        <title>The genomes of chicory, endive, great burdock and yacon provide insights into Asteraceae paleo-polyploidization history and plant inulin production.</title>
        <authorList>
            <person name="Fan W."/>
            <person name="Wang S."/>
            <person name="Wang H."/>
            <person name="Wang A."/>
            <person name="Jiang F."/>
            <person name="Liu H."/>
            <person name="Zhao H."/>
            <person name="Xu D."/>
            <person name="Zhang Y."/>
        </authorList>
    </citation>
    <scope>NUCLEOTIDE SEQUENCE [LARGE SCALE GENOMIC DNA]</scope>
    <source>
        <strain evidence="2">cv. Punajuju</strain>
        <tissue evidence="1">Leaves</tissue>
    </source>
</reference>
<evidence type="ECO:0000313" key="1">
    <source>
        <dbReference type="EMBL" id="KAI3737701.1"/>
    </source>
</evidence>
<sequence length="125" mass="14682">MNRSSNGFVLTVYISIIFFISSCESFYLPRVAPRDFEKGDLLPVKVANLSSPKTKLPYDYYFLNYCKPQQIHDTSEYLWEVLRGDHIQNSVYMEQRCEVGCRITLDAESAQKFKEKIDDNYRVNM</sequence>
<dbReference type="EMBL" id="CM042013">
    <property type="protein sequence ID" value="KAI3737701.1"/>
    <property type="molecule type" value="Genomic_DNA"/>
</dbReference>
<evidence type="ECO:0000313" key="2">
    <source>
        <dbReference type="Proteomes" id="UP001055811"/>
    </source>
</evidence>
<accession>A0ACB9CTW3</accession>
<dbReference type="Proteomes" id="UP001055811">
    <property type="component" value="Linkage Group LG05"/>
</dbReference>
<comment type="caution">
    <text evidence="1">The sequence shown here is derived from an EMBL/GenBank/DDBJ whole genome shotgun (WGS) entry which is preliminary data.</text>
</comment>
<proteinExistence type="predicted"/>
<gene>
    <name evidence="1" type="ORF">L2E82_27711</name>
</gene>